<keyword evidence="2" id="KW-1185">Reference proteome</keyword>
<name>A0A1H2PJU0_9BURK</name>
<accession>A0A1H2PJU0</accession>
<dbReference type="STRING" id="1770053.SAMN05216551_101433"/>
<gene>
    <name evidence="1" type="ORF">SAMN05216551_101433</name>
</gene>
<protein>
    <submittedName>
        <fullName evidence="1">Uncharacterized protein</fullName>
    </submittedName>
</protein>
<proteinExistence type="predicted"/>
<reference evidence="2" key="1">
    <citation type="submission" date="2016-09" db="EMBL/GenBank/DDBJ databases">
        <authorList>
            <person name="Varghese N."/>
            <person name="Submissions S."/>
        </authorList>
    </citation>
    <scope>NUCLEOTIDE SEQUENCE [LARGE SCALE GENOMIC DNA]</scope>
    <source>
        <strain evidence="2">JS23</strain>
    </source>
</reference>
<dbReference type="Proteomes" id="UP000243719">
    <property type="component" value="Unassembled WGS sequence"/>
</dbReference>
<sequence>MLDSVLWAGLLALLALISQTWIANARQAQEQRILAKSMQDVATALSRYGRIEGASLKVGAAEALEVPLARLVKAGLLSESAIKLPPGVRLQTKMRLDEAKGSEHADPTELAMRHSKGMVLAWREGKRDAVWNNKVARMIGATAGVLRAGAFIGTGAQWTEERDAWLSPDELTNDEHVAAVALADAGTGTQVRLHLESLYGSEGQHHVAALGAPWRPVWESDSLKLRVRARGALRYHVSVETVDPTACKSVEIHEDASRSSQTTSIEIPLQRCWLEQRIVARVRARGTGLDVSSADTEPIKVMAGYPQANRYRMIASVGIDSTATSEWSQRNLVAYLRNLDFKAYDGKDHGRFLRDDVYIDFDVRSPDGSASPWQHFRFHVTDTKPGVSPNYDYPRASSLGLSVILRKISLAELTSVRAQARLGEAVVGTSRSFQWQLQPGEIQLISAG</sequence>
<dbReference type="RefSeq" id="WP_091904070.1">
    <property type="nucleotide sequence ID" value="NZ_FNLO01000001.1"/>
</dbReference>
<dbReference type="AlphaFoldDB" id="A0A1H2PJU0"/>
<dbReference type="EMBL" id="FNLO01000001">
    <property type="protein sequence ID" value="SDV46558.1"/>
    <property type="molecule type" value="Genomic_DNA"/>
</dbReference>
<organism evidence="1 2">
    <name type="scientific">Chitinasiproducens palmae</name>
    <dbReference type="NCBI Taxonomy" id="1770053"/>
    <lineage>
        <taxon>Bacteria</taxon>
        <taxon>Pseudomonadati</taxon>
        <taxon>Pseudomonadota</taxon>
        <taxon>Betaproteobacteria</taxon>
        <taxon>Burkholderiales</taxon>
        <taxon>Burkholderiaceae</taxon>
        <taxon>Chitinasiproducens</taxon>
    </lineage>
</organism>
<evidence type="ECO:0000313" key="2">
    <source>
        <dbReference type="Proteomes" id="UP000243719"/>
    </source>
</evidence>
<evidence type="ECO:0000313" key="1">
    <source>
        <dbReference type="EMBL" id="SDV46558.1"/>
    </source>
</evidence>